<dbReference type="Proteomes" id="UP001054252">
    <property type="component" value="Unassembled WGS sequence"/>
</dbReference>
<feature type="region of interest" description="Disordered" evidence="2">
    <location>
        <begin position="356"/>
        <end position="380"/>
    </location>
</feature>
<name>A0AAV5HY85_9ROSI</name>
<reference evidence="3 4" key="1">
    <citation type="journal article" date="2021" name="Commun. Biol.">
        <title>The genome of Shorea leprosula (Dipterocarpaceae) highlights the ecological relevance of drought in aseasonal tropical rainforests.</title>
        <authorList>
            <person name="Ng K.K.S."/>
            <person name="Kobayashi M.J."/>
            <person name="Fawcett J.A."/>
            <person name="Hatakeyama M."/>
            <person name="Paape T."/>
            <person name="Ng C.H."/>
            <person name="Ang C.C."/>
            <person name="Tnah L.H."/>
            <person name="Lee C.T."/>
            <person name="Nishiyama T."/>
            <person name="Sese J."/>
            <person name="O'Brien M.J."/>
            <person name="Copetti D."/>
            <person name="Mohd Noor M.I."/>
            <person name="Ong R.C."/>
            <person name="Putra M."/>
            <person name="Sireger I.Z."/>
            <person name="Indrioko S."/>
            <person name="Kosugi Y."/>
            <person name="Izuno A."/>
            <person name="Isagi Y."/>
            <person name="Lee S.L."/>
            <person name="Shimizu K.K."/>
        </authorList>
    </citation>
    <scope>NUCLEOTIDE SEQUENCE [LARGE SCALE GENOMIC DNA]</scope>
    <source>
        <strain evidence="3">214</strain>
    </source>
</reference>
<evidence type="ECO:0000256" key="1">
    <source>
        <dbReference type="SAM" id="Coils"/>
    </source>
</evidence>
<keyword evidence="1" id="KW-0175">Coiled coil</keyword>
<protein>
    <submittedName>
        <fullName evidence="3">Uncharacterized protein</fullName>
    </submittedName>
</protein>
<evidence type="ECO:0000313" key="3">
    <source>
        <dbReference type="EMBL" id="GKU90934.1"/>
    </source>
</evidence>
<accession>A0AAV5HY85</accession>
<dbReference type="EMBL" id="BPVZ01000004">
    <property type="protein sequence ID" value="GKU90934.1"/>
    <property type="molecule type" value="Genomic_DNA"/>
</dbReference>
<gene>
    <name evidence="3" type="ORF">SLEP1_g4875</name>
</gene>
<organism evidence="3 4">
    <name type="scientific">Rubroshorea leprosula</name>
    <dbReference type="NCBI Taxonomy" id="152421"/>
    <lineage>
        <taxon>Eukaryota</taxon>
        <taxon>Viridiplantae</taxon>
        <taxon>Streptophyta</taxon>
        <taxon>Embryophyta</taxon>
        <taxon>Tracheophyta</taxon>
        <taxon>Spermatophyta</taxon>
        <taxon>Magnoliopsida</taxon>
        <taxon>eudicotyledons</taxon>
        <taxon>Gunneridae</taxon>
        <taxon>Pentapetalae</taxon>
        <taxon>rosids</taxon>
        <taxon>malvids</taxon>
        <taxon>Malvales</taxon>
        <taxon>Dipterocarpaceae</taxon>
        <taxon>Rubroshorea</taxon>
    </lineage>
</organism>
<evidence type="ECO:0000313" key="4">
    <source>
        <dbReference type="Proteomes" id="UP001054252"/>
    </source>
</evidence>
<evidence type="ECO:0000256" key="2">
    <source>
        <dbReference type="SAM" id="MobiDB-lite"/>
    </source>
</evidence>
<dbReference type="AlphaFoldDB" id="A0AAV5HY85"/>
<feature type="region of interest" description="Disordered" evidence="2">
    <location>
        <begin position="17"/>
        <end position="48"/>
    </location>
</feature>
<feature type="compositionally biased region" description="Basic and acidic residues" evidence="2">
    <location>
        <begin position="24"/>
        <end position="39"/>
    </location>
</feature>
<sequence length="380" mass="42213">MSSEEILSVGIGVGVQELSSSRSSEVESSRSKGSERVGGEMEEVGVPSNVLEVDDDRAKYYNEEEEVVSEFRRWWGMRVHGGAEVSNARAVSSVAGGVRAGNNTTRPKRCLADPRIPSLLPNMRIVALLEKRSKAPTAPGVDERVMGGTSRKKVEEVQQPQLDALVEFVPRPPSVQIDPSLREVVVVTHGKGKESPIPRQKSSFYESTSKIAAKCFIRSTFPEVDLKRAQHELKKVKEDLAFAKAATEVEVEKRKKAKAREELAEVQKKSELEVHNSIEQHVSNFVNSATFSKIMDLFRMPTLVMVFNDCRKKVKAQNPKVDVTKITFEPQDIGVEEDGESRTAEFRSDITLNQVEVPTNAEVGDNDAEQEVDQQHLAID</sequence>
<proteinExistence type="predicted"/>
<keyword evidence="4" id="KW-1185">Reference proteome</keyword>
<feature type="coiled-coil region" evidence="1">
    <location>
        <begin position="226"/>
        <end position="269"/>
    </location>
</feature>
<comment type="caution">
    <text evidence="3">The sequence shown here is derived from an EMBL/GenBank/DDBJ whole genome shotgun (WGS) entry which is preliminary data.</text>
</comment>